<feature type="signal peptide" evidence="1">
    <location>
        <begin position="1"/>
        <end position="32"/>
    </location>
</feature>
<comment type="caution">
    <text evidence="2">The sequence shown here is derived from an EMBL/GenBank/DDBJ whole genome shotgun (WGS) entry which is preliminary data.</text>
</comment>
<dbReference type="Pfam" id="PF10082">
    <property type="entry name" value="BBP2_2"/>
    <property type="match status" value="1"/>
</dbReference>
<dbReference type="EMBL" id="JAIVFP010000001">
    <property type="protein sequence ID" value="MCI4683293.1"/>
    <property type="molecule type" value="Genomic_DNA"/>
</dbReference>
<keyword evidence="1" id="KW-0732">Signal</keyword>
<organism evidence="2 3">
    <name type="scientific">Candidatus Rhodoblastus alkanivorans</name>
    <dbReference type="NCBI Taxonomy" id="2954117"/>
    <lineage>
        <taxon>Bacteria</taxon>
        <taxon>Pseudomonadati</taxon>
        <taxon>Pseudomonadota</taxon>
        <taxon>Alphaproteobacteria</taxon>
        <taxon>Hyphomicrobiales</taxon>
        <taxon>Rhodoblastaceae</taxon>
        <taxon>Rhodoblastus</taxon>
    </lineage>
</organism>
<dbReference type="SUPFAM" id="SSF56925">
    <property type="entry name" value="OMPA-like"/>
    <property type="match status" value="1"/>
</dbReference>
<name>A0ABS9Z6J1_9HYPH</name>
<evidence type="ECO:0000256" key="1">
    <source>
        <dbReference type="SAM" id="SignalP"/>
    </source>
</evidence>
<accession>A0ABS9Z6J1</accession>
<keyword evidence="3" id="KW-1185">Reference proteome</keyword>
<sequence length="444" mass="48555">MPAPPKIEAMKSARAALLAVALLALAGRAANAQEIPTPLPLSVSVPDANVFLARQASLPGNPFLPAAQDYQGLPVGEWRLYPMLYSGFSFNDNLLNTNNQKIADGAWNVTPTIVATRDQGVQNTAIYGTLTTTNYFQHPDADFVVGRLGFQHLWEARRDLVFNFAGGITRSEDLSNGGGALNTVTFLPIYDNTYKISAAAFKSFDRVFSNTTVALSNRQYDNATLTDGASLPQSYRDYAETLVRQRFGFDIGPVFYLFSDTSVNWRNTYNSPESASQGYRQTIGLGSLRFGLTMGEIFAGYQAQDYKSRLIGDVSDPVIGGRLVWSPRAYLSFSGTLDETIATQDFVTPANPLPSAVKTLTATLGVHYAPNHRWSLSLNAGYGHDAFSNSTRRDDSFNLGATLNYYISSKLVASLCTRQVVLNSSYTPASYASNITSIGLRYRY</sequence>
<reference evidence="2" key="1">
    <citation type="journal article" date="2022" name="ISME J.">
        <title>Identification of active gaseous-alkane degraders at natural gas seeps.</title>
        <authorList>
            <person name="Farhan Ul Haque M."/>
            <person name="Hernandez M."/>
            <person name="Crombie A.T."/>
            <person name="Murrell J.C."/>
        </authorList>
    </citation>
    <scope>NUCLEOTIDE SEQUENCE</scope>
    <source>
        <strain evidence="2">PC2</strain>
    </source>
</reference>
<evidence type="ECO:0000313" key="2">
    <source>
        <dbReference type="EMBL" id="MCI4683293.1"/>
    </source>
</evidence>
<dbReference type="InterPro" id="IPR018759">
    <property type="entry name" value="BBP2_2"/>
</dbReference>
<dbReference type="Proteomes" id="UP001139104">
    <property type="component" value="Unassembled WGS sequence"/>
</dbReference>
<evidence type="ECO:0000313" key="3">
    <source>
        <dbReference type="Proteomes" id="UP001139104"/>
    </source>
</evidence>
<proteinExistence type="predicted"/>
<dbReference type="InterPro" id="IPR011250">
    <property type="entry name" value="OMP/PagP_B-barrel"/>
</dbReference>
<dbReference type="RefSeq" id="WP_243067255.1">
    <property type="nucleotide sequence ID" value="NZ_JAIVFK010000025.1"/>
</dbReference>
<gene>
    <name evidence="2" type="ORF">K2U94_11025</name>
</gene>
<protein>
    <submittedName>
        <fullName evidence="2">Outer membrane beta-barrel protein</fullName>
    </submittedName>
</protein>
<feature type="chain" id="PRO_5046466725" evidence="1">
    <location>
        <begin position="33"/>
        <end position="444"/>
    </location>
</feature>